<feature type="transmembrane region" description="Helical" evidence="7">
    <location>
        <begin position="158"/>
        <end position="175"/>
    </location>
</feature>
<reference evidence="9 10" key="1">
    <citation type="submission" date="2024-04" db="EMBL/GenBank/DDBJ databases">
        <title>The reference genome of an endangered Asteraceae, Deinandra increscens subsp. villosa, native to the Central Coast of California.</title>
        <authorList>
            <person name="Guilliams M."/>
            <person name="Hasenstab-Lehman K."/>
            <person name="Meyer R."/>
            <person name="Mcevoy S."/>
        </authorList>
    </citation>
    <scope>NUCLEOTIDE SEQUENCE [LARGE SCALE GENOMIC DNA]</scope>
    <source>
        <tissue evidence="9">Leaf</tissue>
    </source>
</reference>
<dbReference type="GO" id="GO:0005783">
    <property type="term" value="C:endoplasmic reticulum"/>
    <property type="evidence" value="ECO:0007669"/>
    <property type="project" value="UniProtKB-ARBA"/>
</dbReference>
<evidence type="ECO:0000256" key="7">
    <source>
        <dbReference type="RuleBase" id="RU363107"/>
    </source>
</evidence>
<evidence type="ECO:0000313" key="9">
    <source>
        <dbReference type="EMBL" id="KAK9067870.1"/>
    </source>
</evidence>
<feature type="transmembrane region" description="Helical" evidence="7">
    <location>
        <begin position="102"/>
        <end position="119"/>
    </location>
</feature>
<evidence type="ECO:0000256" key="6">
    <source>
        <dbReference type="ARBA" id="ARBA00023136"/>
    </source>
</evidence>
<dbReference type="GO" id="GO:0016020">
    <property type="term" value="C:membrane"/>
    <property type="evidence" value="ECO:0007669"/>
    <property type="project" value="UniProtKB-SubCell"/>
</dbReference>
<comment type="caution">
    <text evidence="9">The sequence shown here is derived from an EMBL/GenBank/DDBJ whole genome shotgun (WGS) entry which is preliminary data.</text>
</comment>
<evidence type="ECO:0000313" key="10">
    <source>
        <dbReference type="Proteomes" id="UP001408789"/>
    </source>
</evidence>
<dbReference type="PANTHER" id="PTHR19317">
    <property type="entry name" value="PRENYLATED RAB ACCEPTOR 1-RELATED"/>
    <property type="match status" value="1"/>
</dbReference>
<dbReference type="EMBL" id="JBCNJP010000014">
    <property type="protein sequence ID" value="KAK9067870.1"/>
    <property type="molecule type" value="Genomic_DNA"/>
</dbReference>
<comment type="similarity">
    <text evidence="3 7">Belongs to the PRA1 family.</text>
</comment>
<evidence type="ECO:0000256" key="2">
    <source>
        <dbReference type="ARBA" id="ARBA00004141"/>
    </source>
</evidence>
<keyword evidence="4 7" id="KW-0812">Transmembrane</keyword>
<comment type="subcellular location">
    <subcellularLocation>
        <location evidence="2 7">Membrane</location>
        <topology evidence="2 7">Multi-pass membrane protein</topology>
    </subcellularLocation>
</comment>
<evidence type="ECO:0000256" key="3">
    <source>
        <dbReference type="ARBA" id="ARBA00006483"/>
    </source>
</evidence>
<comment type="function">
    <text evidence="1 7">May be involved in both secretory and endocytic intracellular trafficking in the endosomal/prevacuolar compartments.</text>
</comment>
<dbReference type="AlphaFoldDB" id="A0AAP0D3C3"/>
<dbReference type="GO" id="GO:0016192">
    <property type="term" value="P:vesicle-mediated transport"/>
    <property type="evidence" value="ECO:0007669"/>
    <property type="project" value="TreeGrafter"/>
</dbReference>
<dbReference type="GO" id="GO:0005794">
    <property type="term" value="C:Golgi apparatus"/>
    <property type="evidence" value="ECO:0007669"/>
    <property type="project" value="TreeGrafter"/>
</dbReference>
<protein>
    <recommendedName>
        <fullName evidence="7">PRA1 family protein</fullName>
    </recommendedName>
</protein>
<keyword evidence="7" id="KW-0813">Transport</keyword>
<keyword evidence="10" id="KW-1185">Reference proteome</keyword>
<evidence type="ECO:0000256" key="1">
    <source>
        <dbReference type="ARBA" id="ARBA00002501"/>
    </source>
</evidence>
<sequence length="210" mass="23653">MSKISNSGYAGVPSSHTTTTTSIPPPTSPSTLFARARLHTENFVAKRRPWRHFFDYSAVSRPISYEDAMARIRQNLNYFRVNYAMVMLLIIFLGLIYHPFSMIVFLAVFVLWFFLYFFRDPRSPIMVFNRVIDDRVVLIGLSLLTVFALAFTNVGMNVLVSLIIVVAVVALHAAFRSPDDLFLDEQEAAEGGLLSVVGSDSSPRTNYSLN</sequence>
<evidence type="ECO:0000256" key="5">
    <source>
        <dbReference type="ARBA" id="ARBA00022989"/>
    </source>
</evidence>
<feature type="region of interest" description="Disordered" evidence="8">
    <location>
        <begin position="1"/>
        <end position="27"/>
    </location>
</feature>
<feature type="compositionally biased region" description="Low complexity" evidence="8">
    <location>
        <begin position="13"/>
        <end position="22"/>
    </location>
</feature>
<feature type="transmembrane region" description="Helical" evidence="7">
    <location>
        <begin position="78"/>
        <end position="96"/>
    </location>
</feature>
<evidence type="ECO:0000256" key="4">
    <source>
        <dbReference type="ARBA" id="ARBA00022692"/>
    </source>
</evidence>
<evidence type="ECO:0000256" key="8">
    <source>
        <dbReference type="SAM" id="MobiDB-lite"/>
    </source>
</evidence>
<keyword evidence="5 7" id="KW-1133">Transmembrane helix</keyword>
<dbReference type="Pfam" id="PF03208">
    <property type="entry name" value="PRA1"/>
    <property type="match status" value="1"/>
</dbReference>
<gene>
    <name evidence="9" type="ORF">SSX86_011981</name>
</gene>
<dbReference type="InterPro" id="IPR004895">
    <property type="entry name" value="Prenylated_rab_accept_PRA1"/>
</dbReference>
<proteinExistence type="inferred from homology"/>
<accession>A0AAP0D3C3</accession>
<name>A0AAP0D3C3_9ASTR</name>
<keyword evidence="6 7" id="KW-0472">Membrane</keyword>
<dbReference type="PANTHER" id="PTHR19317:SF84">
    <property type="entry name" value="PRA1 FAMILY PROTEIN"/>
    <property type="match status" value="1"/>
</dbReference>
<dbReference type="Proteomes" id="UP001408789">
    <property type="component" value="Unassembled WGS sequence"/>
</dbReference>
<organism evidence="9 10">
    <name type="scientific">Deinandra increscens subsp. villosa</name>
    <dbReference type="NCBI Taxonomy" id="3103831"/>
    <lineage>
        <taxon>Eukaryota</taxon>
        <taxon>Viridiplantae</taxon>
        <taxon>Streptophyta</taxon>
        <taxon>Embryophyta</taxon>
        <taxon>Tracheophyta</taxon>
        <taxon>Spermatophyta</taxon>
        <taxon>Magnoliopsida</taxon>
        <taxon>eudicotyledons</taxon>
        <taxon>Gunneridae</taxon>
        <taxon>Pentapetalae</taxon>
        <taxon>asterids</taxon>
        <taxon>campanulids</taxon>
        <taxon>Asterales</taxon>
        <taxon>Asteraceae</taxon>
        <taxon>Asteroideae</taxon>
        <taxon>Heliantheae alliance</taxon>
        <taxon>Madieae</taxon>
        <taxon>Madiinae</taxon>
        <taxon>Deinandra</taxon>
    </lineage>
</organism>